<dbReference type="SUPFAM" id="SSF144091">
    <property type="entry name" value="Rhomboid-like"/>
    <property type="match status" value="1"/>
</dbReference>
<feature type="domain" description="Peptidase S54 rhomboid" evidence="8">
    <location>
        <begin position="52"/>
        <end position="223"/>
    </location>
</feature>
<evidence type="ECO:0000256" key="1">
    <source>
        <dbReference type="ARBA" id="ARBA00004141"/>
    </source>
</evidence>
<keyword evidence="4" id="KW-0378">Hydrolase</keyword>
<evidence type="ECO:0000256" key="7">
    <source>
        <dbReference type="SAM" id="Phobius"/>
    </source>
</evidence>
<feature type="transmembrane region" description="Helical" evidence="7">
    <location>
        <begin position="93"/>
        <end position="110"/>
    </location>
</feature>
<evidence type="ECO:0000256" key="3">
    <source>
        <dbReference type="ARBA" id="ARBA00022692"/>
    </source>
</evidence>
<name>A0ABR9XM92_9SPHI</name>
<keyword evidence="10" id="KW-1185">Reference proteome</keyword>
<dbReference type="InterPro" id="IPR050925">
    <property type="entry name" value="Rhomboid_protease_S54"/>
</dbReference>
<feature type="transmembrane region" description="Helical" evidence="7">
    <location>
        <begin position="172"/>
        <end position="194"/>
    </location>
</feature>
<proteinExistence type="inferred from homology"/>
<dbReference type="InterPro" id="IPR022764">
    <property type="entry name" value="Peptidase_S54_rhomboid_dom"/>
</dbReference>
<dbReference type="Gene3D" id="1.20.1540.10">
    <property type="entry name" value="Rhomboid-like"/>
    <property type="match status" value="1"/>
</dbReference>
<dbReference type="EMBL" id="JADFFM010000002">
    <property type="protein sequence ID" value="MBE9668179.1"/>
    <property type="molecule type" value="Genomic_DNA"/>
</dbReference>
<evidence type="ECO:0000256" key="2">
    <source>
        <dbReference type="ARBA" id="ARBA00009045"/>
    </source>
</evidence>
<comment type="subcellular location">
    <subcellularLocation>
        <location evidence="1">Membrane</location>
        <topology evidence="1">Multi-pass membrane protein</topology>
    </subcellularLocation>
</comment>
<organism evidence="9 10">
    <name type="scientific">Mucilaginibacter boryungensis</name>
    <dbReference type="NCBI Taxonomy" id="768480"/>
    <lineage>
        <taxon>Bacteria</taxon>
        <taxon>Pseudomonadati</taxon>
        <taxon>Bacteroidota</taxon>
        <taxon>Sphingobacteriia</taxon>
        <taxon>Sphingobacteriales</taxon>
        <taxon>Sphingobacteriaceae</taxon>
        <taxon>Mucilaginibacter</taxon>
    </lineage>
</organism>
<sequence>MIQNPFTNITPVVKNLLIINVIFFVATFALDTMGINLVQLLSAFYPGSPFFRLWQIISYMFMHSGFFHIFSNMLGLIMIGPLLEYTFGPKRFLTYYFITGIGALALQYAVQAFEVHQLTGQFFIDTNTYQPINEQQMRHLQEIYFAPILGASGAVFGLLIAIFLLYPDVEVYIYFIPIPVKIKYLVPVYVLFELYGGLRQAQGDSVAHFAHLGGALVGFIVIKLWGYRSRNNFY</sequence>
<accession>A0ABR9XM92</accession>
<evidence type="ECO:0000313" key="9">
    <source>
        <dbReference type="EMBL" id="MBE9668179.1"/>
    </source>
</evidence>
<feature type="transmembrane region" description="Helical" evidence="7">
    <location>
        <begin position="143"/>
        <end position="166"/>
    </location>
</feature>
<feature type="transmembrane region" description="Helical" evidence="7">
    <location>
        <begin position="12"/>
        <end position="30"/>
    </location>
</feature>
<dbReference type="InterPro" id="IPR035952">
    <property type="entry name" value="Rhomboid-like_sf"/>
</dbReference>
<keyword evidence="3 7" id="KW-0812">Transmembrane</keyword>
<dbReference type="PANTHER" id="PTHR43731:SF14">
    <property type="entry name" value="PRESENILIN-ASSOCIATED RHOMBOID-LIKE PROTEIN, MITOCHONDRIAL"/>
    <property type="match status" value="1"/>
</dbReference>
<evidence type="ECO:0000256" key="4">
    <source>
        <dbReference type="ARBA" id="ARBA00022801"/>
    </source>
</evidence>
<feature type="transmembrane region" description="Helical" evidence="7">
    <location>
        <begin position="206"/>
        <end position="226"/>
    </location>
</feature>
<dbReference type="PANTHER" id="PTHR43731">
    <property type="entry name" value="RHOMBOID PROTEASE"/>
    <property type="match status" value="1"/>
</dbReference>
<dbReference type="Pfam" id="PF01694">
    <property type="entry name" value="Rhomboid"/>
    <property type="match status" value="1"/>
</dbReference>
<evidence type="ECO:0000259" key="8">
    <source>
        <dbReference type="Pfam" id="PF01694"/>
    </source>
</evidence>
<gene>
    <name evidence="9" type="ORF">IRJ18_17545</name>
</gene>
<dbReference type="GO" id="GO:0008233">
    <property type="term" value="F:peptidase activity"/>
    <property type="evidence" value="ECO:0007669"/>
    <property type="project" value="UniProtKB-KW"/>
</dbReference>
<comment type="caution">
    <text evidence="9">The sequence shown here is derived from an EMBL/GenBank/DDBJ whole genome shotgun (WGS) entry which is preliminary data.</text>
</comment>
<keyword evidence="5 7" id="KW-1133">Transmembrane helix</keyword>
<evidence type="ECO:0000256" key="6">
    <source>
        <dbReference type="ARBA" id="ARBA00023136"/>
    </source>
</evidence>
<dbReference type="RefSeq" id="WP_194107597.1">
    <property type="nucleotide sequence ID" value="NZ_JADFFM010000002.1"/>
</dbReference>
<comment type="similarity">
    <text evidence="2">Belongs to the peptidase S54 family.</text>
</comment>
<evidence type="ECO:0000256" key="5">
    <source>
        <dbReference type="ARBA" id="ARBA00022989"/>
    </source>
</evidence>
<dbReference type="GO" id="GO:0006508">
    <property type="term" value="P:proteolysis"/>
    <property type="evidence" value="ECO:0007669"/>
    <property type="project" value="UniProtKB-KW"/>
</dbReference>
<evidence type="ECO:0000313" key="10">
    <source>
        <dbReference type="Proteomes" id="UP000632774"/>
    </source>
</evidence>
<keyword evidence="9" id="KW-0645">Protease</keyword>
<keyword evidence="6 7" id="KW-0472">Membrane</keyword>
<dbReference type="Proteomes" id="UP000632774">
    <property type="component" value="Unassembled WGS sequence"/>
</dbReference>
<protein>
    <submittedName>
        <fullName evidence="9">Rhomboid family intramembrane serine protease</fullName>
    </submittedName>
</protein>
<reference evidence="9 10" key="1">
    <citation type="submission" date="2020-10" db="EMBL/GenBank/DDBJ databases">
        <title>Mucilaginibacter mali sp. nov., isolated from rhizosphere soil of apple orchard.</title>
        <authorList>
            <person name="Lee J.-S."/>
            <person name="Kim H.S."/>
            <person name="Kim J.-S."/>
        </authorList>
    </citation>
    <scope>NUCLEOTIDE SEQUENCE [LARGE SCALE GENOMIC DNA]</scope>
    <source>
        <strain evidence="9 10">KCTC 23157</strain>
    </source>
</reference>